<feature type="domain" description="BioF2-like acetyltransferase" evidence="1">
    <location>
        <begin position="223"/>
        <end position="355"/>
    </location>
</feature>
<organism evidence="2 3">
    <name type="scientific">Massilia eburnea</name>
    <dbReference type="NCBI Taxonomy" id="1776165"/>
    <lineage>
        <taxon>Bacteria</taxon>
        <taxon>Pseudomonadati</taxon>
        <taxon>Pseudomonadota</taxon>
        <taxon>Betaproteobacteria</taxon>
        <taxon>Burkholderiales</taxon>
        <taxon>Oxalobacteraceae</taxon>
        <taxon>Telluria group</taxon>
        <taxon>Massilia</taxon>
    </lineage>
</organism>
<dbReference type="InterPro" id="IPR016181">
    <property type="entry name" value="Acyl_CoA_acyltransferase"/>
</dbReference>
<dbReference type="Gene3D" id="3.40.630.30">
    <property type="match status" value="2"/>
</dbReference>
<dbReference type="PANTHER" id="PTHR36174">
    <property type="entry name" value="LIPID II:GLYCINE GLYCYLTRANSFERASE"/>
    <property type="match status" value="1"/>
</dbReference>
<dbReference type="AlphaFoldDB" id="A0A6L6QNR8"/>
<keyword evidence="3" id="KW-1185">Reference proteome</keyword>
<gene>
    <name evidence="2" type="ORF">GM658_25975</name>
</gene>
<accession>A0A6L6QNR8</accession>
<comment type="caution">
    <text evidence="2">The sequence shown here is derived from an EMBL/GenBank/DDBJ whole genome shotgun (WGS) entry which is preliminary data.</text>
</comment>
<dbReference type="OrthoDB" id="9773932at2"/>
<name>A0A6L6QNR8_9BURK</name>
<reference evidence="2 3" key="1">
    <citation type="submission" date="2019-11" db="EMBL/GenBank/DDBJ databases">
        <title>Type strains purchased from KCTC, JCM and DSMZ.</title>
        <authorList>
            <person name="Lu H."/>
        </authorList>
    </citation>
    <scope>NUCLEOTIDE SEQUENCE [LARGE SCALE GENOMIC DNA]</scope>
    <source>
        <strain evidence="2 3">JCM 31587</strain>
    </source>
</reference>
<dbReference type="EMBL" id="WNKX01000033">
    <property type="protein sequence ID" value="MTW14068.1"/>
    <property type="molecule type" value="Genomic_DNA"/>
</dbReference>
<dbReference type="RefSeq" id="WP_155456976.1">
    <property type="nucleotide sequence ID" value="NZ_WNKX01000033.1"/>
</dbReference>
<evidence type="ECO:0000313" key="2">
    <source>
        <dbReference type="EMBL" id="MTW14068.1"/>
    </source>
</evidence>
<dbReference type="Pfam" id="PF13480">
    <property type="entry name" value="Acetyltransf_6"/>
    <property type="match status" value="1"/>
</dbReference>
<dbReference type="NCBIfam" id="TIGR03019">
    <property type="entry name" value="pepcterm_femAB"/>
    <property type="match status" value="1"/>
</dbReference>
<dbReference type="InterPro" id="IPR017469">
    <property type="entry name" value="PEP-CTERM_FemAB-rel"/>
</dbReference>
<dbReference type="PANTHER" id="PTHR36174:SF1">
    <property type="entry name" value="LIPID II:GLYCINE GLYCYLTRANSFERASE"/>
    <property type="match status" value="1"/>
</dbReference>
<dbReference type="InterPro" id="IPR038740">
    <property type="entry name" value="BioF2-like_GNAT_dom"/>
</dbReference>
<evidence type="ECO:0000313" key="3">
    <source>
        <dbReference type="Proteomes" id="UP000472320"/>
    </source>
</evidence>
<dbReference type="Proteomes" id="UP000472320">
    <property type="component" value="Unassembled WGS sequence"/>
</dbReference>
<dbReference type="InterPro" id="IPR050644">
    <property type="entry name" value="PG_Glycine_Bridge_Synth"/>
</dbReference>
<sequence>MTSIIEAAAERRAARAKAEAEAATALAVAAGHPVNLGQTQGSDPLHAAAADLGQTLGSDPALPGFTPQPLVQLLGTGEEERARWDVFVQTCPEATFFHRAGWQTVLEQCYGKQTWFFYVEEGGMITGVLPLARMQSRMFGHYLASLPFCVYGGVAASTDTARKLLDQAAEELAAALNVGHLEYRNYAPVHPGDPKWQGKDLYYTFRKEISADDEANMNAIPRKQRAMVRKGIKLGLEGVVDANVDRMFTAYAHSVHRLGTPVFPKKYFAMLKEVFKDDCEVRVILQDGKLVAGVLSFFFRDEVLPYYGGGMDLAREVAGNDFMYWNLMQASAAKGYRIFDFGRSKKGTGAFDFKKNWGFTAQPIPYEYQLFAADTMPDVNPLNPKFQLFIKLWKMMPVPLANVLGPFIVKHLG</sequence>
<dbReference type="SUPFAM" id="SSF55729">
    <property type="entry name" value="Acyl-CoA N-acyltransferases (Nat)"/>
    <property type="match status" value="1"/>
</dbReference>
<proteinExistence type="predicted"/>
<evidence type="ECO:0000259" key="1">
    <source>
        <dbReference type="Pfam" id="PF13480"/>
    </source>
</evidence>
<protein>
    <submittedName>
        <fullName evidence="2">FemAB family PEP-CTERM system-associated protein</fullName>
    </submittedName>
</protein>